<accession>A0A0S2M5W3</accession>
<sequence>MSLSNDARDKDLGQFLETPGLSSKEVSDVLQEFVLQSMRRGRRVREWCKEVSLAYSRAHSLPAIRNALSTPLLSTLLPFTRLPANPYFPAPEPPLPPSLLPNSFLPALTRNQLIDALARLSKEERLISKTLHYEQELVLELCLEYIGRRWRSSEAVAENVVDDISRKLTKVEFETLIRGYPPVVRTIISPVLHEVRFVLGFVTSSQLVARLNSSGLSTYLHPQSRPYQNITSWIERRLQAGVPYPLLLEECKTMKQRVSDENGDTIMDVLGLFGLAQPFVDGDYSSYHLVRKSSHSPSFKPKLSPKWFSHKHAHSSLSKFDFPNPYRRPSLPAIHSHNGATSVPRIPYSNRSNSSSSSSLAPGDDVYTSLGCANISEARSILLWRLLDMRYHVLEGGWFLGGGREQAETMFNSLEQNIVNDMPLRKLFYFLRFTFGLHFSPTTVSNLNVPSNWLSGETLHARDVSFDLEQYIRDISLPVQITENDDEDERQFETHYRSRCATPATMSSARTSGSQVHDLGKRASSVSTFTIRQAVRRDTIKTRAIEFRFPMKKVEILHEDKRRSKLTSRSVSDFKDESSYTRLPTKSRLTRSKNVTKSAAQRGEGLHIDTSVSLSSQQSHPSPTLSTSTTLVQSSYSQDGSLPNTPTLRNLPLGQNKRQLHRQCAIFDGEPLSPLKASDFHCFREISLDLTPSSWSTQFAHMNPLHAESSRSEHHEDSFRLSPTSTYQDSSRVPLSSILKLFRDLSNGRELQSEEVEDALMRLVASERRSVEDKGDDWDAEARCRVAWLIEQVAILLNDPIYVPAISNVVSSLSSVEVCPRFQVPAVLEKRAVAPSRSFSHSHISTAPDHSALRRFHNSQSSASYC</sequence>
<feature type="region of interest" description="Disordered" evidence="1">
    <location>
        <begin position="561"/>
        <end position="652"/>
    </location>
</feature>
<dbReference type="InParanoid" id="A0A0S2M5W3"/>
<feature type="compositionally biased region" description="Basic and acidic residues" evidence="1">
    <location>
        <begin position="708"/>
        <end position="719"/>
    </location>
</feature>
<organism evidence="2 3">
    <name type="scientific">Cryptococcus deneoformans (strain JEC21 / ATCC MYA-565)</name>
    <name type="common">Cryptococcus neoformans var. neoformans serotype D</name>
    <dbReference type="NCBI Taxonomy" id="214684"/>
    <lineage>
        <taxon>Eukaryota</taxon>
        <taxon>Fungi</taxon>
        <taxon>Dikarya</taxon>
        <taxon>Basidiomycota</taxon>
        <taxon>Agaricomycotina</taxon>
        <taxon>Tremellomycetes</taxon>
        <taxon>Tremellales</taxon>
        <taxon>Cryptococcaceae</taxon>
        <taxon>Cryptococcus</taxon>
        <taxon>Cryptococcus neoformans species complex</taxon>
    </lineage>
</organism>
<evidence type="ECO:0000313" key="2">
    <source>
        <dbReference type="EMBL" id="ALO69308.1"/>
    </source>
</evidence>
<dbReference type="KEGG" id="cne:CNG03755"/>
<dbReference type="RefSeq" id="XP_024514566.1">
    <property type="nucleotide sequence ID" value="XM_024658647.1"/>
</dbReference>
<evidence type="ECO:0000313" key="3">
    <source>
        <dbReference type="Proteomes" id="UP000002149"/>
    </source>
</evidence>
<evidence type="ECO:0000256" key="1">
    <source>
        <dbReference type="SAM" id="MobiDB-lite"/>
    </source>
</evidence>
<dbReference type="AlphaFoldDB" id="A0A0S2M5W3"/>
<feature type="region of interest" description="Disordered" evidence="1">
    <location>
        <begin position="331"/>
        <end position="362"/>
    </location>
</feature>
<gene>
    <name evidence="2" type="ordered locus">CNG03755</name>
</gene>
<feature type="region of interest" description="Disordered" evidence="1">
    <location>
        <begin position="706"/>
        <end position="728"/>
    </location>
</feature>
<reference evidence="2 3" key="1">
    <citation type="journal article" date="2005" name="Science">
        <title>The genome of the basidiomycetous yeast and human pathogen Cryptococcus neoformans.</title>
        <authorList>
            <person name="Loftus B.J."/>
            <person name="Fung E."/>
            <person name="Roncaglia P."/>
            <person name="Rowley D."/>
            <person name="Amedeo P."/>
            <person name="Bruno D."/>
            <person name="Vamathevan J."/>
            <person name="Miranda M."/>
            <person name="Anderson I.J."/>
            <person name="Fraser J.A."/>
            <person name="Allen J.E."/>
            <person name="Bosdet I.E."/>
            <person name="Brent M.R."/>
            <person name="Chiu R."/>
            <person name="Doering T.L."/>
            <person name="Donlin M.J."/>
            <person name="D'Souza C.A."/>
            <person name="Fox D.S."/>
            <person name="Grinberg V."/>
            <person name="Fu J."/>
            <person name="Fukushima M."/>
            <person name="Haas B.J."/>
            <person name="Huang J.C."/>
            <person name="Janbon G."/>
            <person name="Jones S.J."/>
            <person name="Koo H.L."/>
            <person name="Krzywinski M.I."/>
            <person name="Kwon-Chung J.K."/>
            <person name="Lengeler K.B."/>
            <person name="Maiti R."/>
            <person name="Marra M.A."/>
            <person name="Marra R.E."/>
            <person name="Mathewson C.A."/>
            <person name="Mitchell T.G."/>
            <person name="Pertea M."/>
            <person name="Riggs F.R."/>
            <person name="Salzberg S.L."/>
            <person name="Schein J.E."/>
            <person name="Shvartsbeyn A."/>
            <person name="Shin H."/>
            <person name="Shumway M."/>
            <person name="Specht C.A."/>
            <person name="Suh B.B."/>
            <person name="Tenney A."/>
            <person name="Utterback T.R."/>
            <person name="Wickes B.L."/>
            <person name="Wortman J.R."/>
            <person name="Wye N.H."/>
            <person name="Kronstad J.W."/>
            <person name="Lodge J.K."/>
            <person name="Heitman J."/>
            <person name="Davis R.W."/>
            <person name="Fraser C.M."/>
            <person name="Hyman R.W."/>
        </authorList>
    </citation>
    <scope>NUCLEOTIDE SEQUENCE [LARGE SCALE GENOMIC DNA]</scope>
    <source>
        <strain evidence="3">JEC21 / ATCC MYA-565</strain>
    </source>
</reference>
<dbReference type="PaxDb" id="214684-A0A0S2M5W3"/>
<protein>
    <submittedName>
        <fullName evidence="2">Uncharacterized protein</fullName>
    </submittedName>
</protein>
<dbReference type="EMBL" id="AE017347">
    <property type="protein sequence ID" value="ALO69308.1"/>
    <property type="molecule type" value="Genomic_DNA"/>
</dbReference>
<name>A0A0S2M5W3_CRYD1</name>
<feature type="compositionally biased region" description="Low complexity" evidence="1">
    <location>
        <begin position="349"/>
        <end position="359"/>
    </location>
</feature>
<proteinExistence type="predicted"/>
<feature type="compositionally biased region" description="Low complexity" evidence="1">
    <location>
        <begin position="610"/>
        <end position="652"/>
    </location>
</feature>
<dbReference type="Proteomes" id="UP000002149">
    <property type="component" value="Chromosome 7"/>
</dbReference>
<keyword evidence="3" id="KW-1185">Reference proteome</keyword>
<dbReference type="GeneID" id="36392957"/>
<dbReference type="VEuPathDB" id="FungiDB:CNG03755"/>
<dbReference type="OrthoDB" id="2575593at2759"/>